<accession>A0AA89U106</accession>
<keyword evidence="1" id="KW-0812">Transmembrane</keyword>
<evidence type="ECO:0000256" key="1">
    <source>
        <dbReference type="SAM" id="Phobius"/>
    </source>
</evidence>
<reference evidence="2 3" key="1">
    <citation type="submission" date="2020-08" db="EMBL/GenBank/DDBJ databases">
        <title>Sequencing the genomes of 1000 actinobacteria strains.</title>
        <authorList>
            <person name="Klenk H.-P."/>
        </authorList>
    </citation>
    <scope>NUCLEOTIDE SEQUENCE [LARGE SCALE GENOMIC DNA]</scope>
    <source>
        <strain evidence="2 3">DSM 40129</strain>
    </source>
</reference>
<dbReference type="EMBL" id="JACHLX010000001">
    <property type="protein sequence ID" value="MBB5815128.1"/>
    <property type="molecule type" value="Genomic_DNA"/>
</dbReference>
<comment type="caution">
    <text evidence="2">The sequence shown here is derived from an EMBL/GenBank/DDBJ whole genome shotgun (WGS) entry which is preliminary data.</text>
</comment>
<proteinExistence type="predicted"/>
<keyword evidence="3" id="KW-1185">Reference proteome</keyword>
<organism evidence="2 3">
    <name type="scientific">Streptomyces collinus</name>
    <dbReference type="NCBI Taxonomy" id="42684"/>
    <lineage>
        <taxon>Bacteria</taxon>
        <taxon>Bacillati</taxon>
        <taxon>Actinomycetota</taxon>
        <taxon>Actinomycetes</taxon>
        <taxon>Kitasatosporales</taxon>
        <taxon>Streptomycetaceae</taxon>
        <taxon>Streptomyces</taxon>
    </lineage>
</organism>
<evidence type="ECO:0000313" key="2">
    <source>
        <dbReference type="EMBL" id="MBB5815128.1"/>
    </source>
</evidence>
<dbReference type="RefSeq" id="WP_184852086.1">
    <property type="nucleotide sequence ID" value="NZ_BAABFE010000002.1"/>
</dbReference>
<evidence type="ECO:0000313" key="3">
    <source>
        <dbReference type="Proteomes" id="UP000579531"/>
    </source>
</evidence>
<keyword evidence="1" id="KW-0472">Membrane</keyword>
<protein>
    <submittedName>
        <fullName evidence="2">Flp pilus assembly protein TadB</fullName>
    </submittedName>
</protein>
<name>A0AA89U106_STRCU</name>
<feature type="transmembrane region" description="Helical" evidence="1">
    <location>
        <begin position="12"/>
        <end position="30"/>
    </location>
</feature>
<dbReference type="AlphaFoldDB" id="A0AA89U106"/>
<keyword evidence="1" id="KW-1133">Transmembrane helix</keyword>
<dbReference type="Proteomes" id="UP000579531">
    <property type="component" value="Unassembled WGS sequence"/>
</dbReference>
<sequence>MTRSGGAPRRVMRLLVLLVLAGAAWLVIAWAGLPEWTMGVAVVLLLMLDDVLRRWAKKREPGLGVNS</sequence>
<dbReference type="GeneID" id="93842579"/>
<gene>
    <name evidence="2" type="ORF">HNR72_006156</name>
</gene>